<dbReference type="OMA" id="LRVNPFC"/>
<dbReference type="Pfam" id="PF01035">
    <property type="entry name" value="DNA_binding_1"/>
    <property type="match status" value="1"/>
</dbReference>
<keyword evidence="8" id="KW-0234">DNA repair</keyword>
<evidence type="ECO:0000256" key="9">
    <source>
        <dbReference type="ARBA" id="ARBA00030795"/>
    </source>
</evidence>
<gene>
    <name evidence="13" type="ORF">SDRG_00663</name>
</gene>
<dbReference type="PROSITE" id="PS00374">
    <property type="entry name" value="MGMT"/>
    <property type="match status" value="1"/>
</dbReference>
<keyword evidence="5" id="KW-0489">Methyltransferase</keyword>
<evidence type="ECO:0000256" key="3">
    <source>
        <dbReference type="ARBA" id="ARBA00011918"/>
    </source>
</evidence>
<dbReference type="EC" id="2.1.1.63" evidence="3"/>
<dbReference type="PANTHER" id="PTHR10815:SF13">
    <property type="entry name" value="METHYLATED-DNA--PROTEIN-CYSTEINE METHYLTRANSFERASE"/>
    <property type="match status" value="1"/>
</dbReference>
<evidence type="ECO:0000256" key="1">
    <source>
        <dbReference type="ARBA" id="ARBA00001286"/>
    </source>
</evidence>
<dbReference type="InterPro" id="IPR014048">
    <property type="entry name" value="MethylDNA_cys_MeTrfase_DNA-bd"/>
</dbReference>
<keyword evidence="7" id="KW-0227">DNA damage</keyword>
<evidence type="ECO:0000313" key="14">
    <source>
        <dbReference type="Proteomes" id="UP000030762"/>
    </source>
</evidence>
<evidence type="ECO:0000256" key="4">
    <source>
        <dbReference type="ARBA" id="ARBA00015377"/>
    </source>
</evidence>
<evidence type="ECO:0000313" key="13">
    <source>
        <dbReference type="EMBL" id="EQC41802.1"/>
    </source>
</evidence>
<dbReference type="Proteomes" id="UP000030762">
    <property type="component" value="Unassembled WGS sequence"/>
</dbReference>
<feature type="domain" description="Methylated-DNA-[protein]-cysteine S-methyltransferase DNA binding" evidence="12">
    <location>
        <begin position="24"/>
        <end position="105"/>
    </location>
</feature>
<dbReference type="CDD" id="cd06445">
    <property type="entry name" value="ATase"/>
    <property type="match status" value="1"/>
</dbReference>
<keyword evidence="14" id="KW-1185">Reference proteome</keyword>
<dbReference type="InParanoid" id="T0SFM4"/>
<name>T0SFM4_SAPDV</name>
<comment type="catalytic activity">
    <reaction evidence="11">
        <text>a 6-O-methyl-2'-deoxyguanosine in DNA + L-cysteinyl-[protein] = S-methyl-L-cysteinyl-[protein] + a 2'-deoxyguanosine in DNA</text>
        <dbReference type="Rhea" id="RHEA:24000"/>
        <dbReference type="Rhea" id="RHEA-COMP:10131"/>
        <dbReference type="Rhea" id="RHEA-COMP:10132"/>
        <dbReference type="Rhea" id="RHEA-COMP:11367"/>
        <dbReference type="Rhea" id="RHEA-COMP:11368"/>
        <dbReference type="ChEBI" id="CHEBI:29950"/>
        <dbReference type="ChEBI" id="CHEBI:82612"/>
        <dbReference type="ChEBI" id="CHEBI:85445"/>
        <dbReference type="ChEBI" id="CHEBI:85448"/>
        <dbReference type="EC" id="2.1.1.63"/>
    </reaction>
</comment>
<evidence type="ECO:0000256" key="8">
    <source>
        <dbReference type="ARBA" id="ARBA00023204"/>
    </source>
</evidence>
<proteinExistence type="inferred from homology"/>
<dbReference type="InterPro" id="IPR001497">
    <property type="entry name" value="MethylDNA_cys_MeTrfase_AS"/>
</dbReference>
<evidence type="ECO:0000256" key="2">
    <source>
        <dbReference type="ARBA" id="ARBA00008711"/>
    </source>
</evidence>
<evidence type="ECO:0000256" key="11">
    <source>
        <dbReference type="ARBA" id="ARBA00049348"/>
    </source>
</evidence>
<dbReference type="VEuPathDB" id="FungiDB:SDRG_00663"/>
<sequence>MAPKAVGSNKVLWRGKSVTLHDIRVYKLISRIPAGKVATYGSVAKAIMSGPRGVGQALRRNPFAPDVPCHRVVNATRCLHGFRGSLDPTCHDLQDKHALLVGEGVLIADHKVDVGCMYTFTPEDVASLQDDAEPSTRVTINFINCKKL</sequence>
<evidence type="ECO:0000256" key="10">
    <source>
        <dbReference type="ARBA" id="ARBA00031621"/>
    </source>
</evidence>
<protein>
    <recommendedName>
        <fullName evidence="4">Methylated-DNA--protein-cysteine methyltransferase</fullName>
        <ecNumber evidence="3">2.1.1.63</ecNumber>
    </recommendedName>
    <alternativeName>
        <fullName evidence="9">6-O-methylguanine-DNA methyltransferase</fullName>
    </alternativeName>
    <alternativeName>
        <fullName evidence="10">O-6-methylguanine-DNA-alkyltransferase</fullName>
    </alternativeName>
</protein>
<dbReference type="PANTHER" id="PTHR10815">
    <property type="entry name" value="METHYLATED-DNA--PROTEIN-CYSTEINE METHYLTRANSFERASE"/>
    <property type="match status" value="1"/>
</dbReference>
<dbReference type="InterPro" id="IPR036388">
    <property type="entry name" value="WH-like_DNA-bd_sf"/>
</dbReference>
<accession>T0SFM4</accession>
<evidence type="ECO:0000256" key="5">
    <source>
        <dbReference type="ARBA" id="ARBA00022603"/>
    </source>
</evidence>
<dbReference type="OrthoDB" id="1907495at2759"/>
<dbReference type="Gene3D" id="1.10.10.10">
    <property type="entry name" value="Winged helix-like DNA-binding domain superfamily/Winged helix DNA-binding domain"/>
    <property type="match status" value="1"/>
</dbReference>
<dbReference type="EMBL" id="JH767133">
    <property type="protein sequence ID" value="EQC41802.1"/>
    <property type="molecule type" value="Genomic_DNA"/>
</dbReference>
<dbReference type="AlphaFoldDB" id="T0SFM4"/>
<dbReference type="GeneID" id="19941390"/>
<evidence type="ECO:0000256" key="6">
    <source>
        <dbReference type="ARBA" id="ARBA00022679"/>
    </source>
</evidence>
<dbReference type="RefSeq" id="XP_008604371.1">
    <property type="nucleotide sequence ID" value="XM_008606149.1"/>
</dbReference>
<keyword evidence="6" id="KW-0808">Transferase</keyword>
<dbReference type="InterPro" id="IPR036217">
    <property type="entry name" value="MethylDNA_cys_MeTrfase_DNAb"/>
</dbReference>
<evidence type="ECO:0000259" key="12">
    <source>
        <dbReference type="Pfam" id="PF01035"/>
    </source>
</evidence>
<evidence type="ECO:0000256" key="7">
    <source>
        <dbReference type="ARBA" id="ARBA00022763"/>
    </source>
</evidence>
<dbReference type="NCBIfam" id="TIGR00589">
    <property type="entry name" value="ogt"/>
    <property type="match status" value="1"/>
</dbReference>
<reference evidence="13 14" key="1">
    <citation type="submission" date="2012-04" db="EMBL/GenBank/DDBJ databases">
        <title>The Genome Sequence of Saprolegnia declina VS20.</title>
        <authorList>
            <consortium name="The Broad Institute Genome Sequencing Platform"/>
            <person name="Russ C."/>
            <person name="Nusbaum C."/>
            <person name="Tyler B."/>
            <person name="van West P."/>
            <person name="Dieguez-Uribeondo J."/>
            <person name="de Bruijn I."/>
            <person name="Tripathy S."/>
            <person name="Jiang R."/>
            <person name="Young S.K."/>
            <person name="Zeng Q."/>
            <person name="Gargeya S."/>
            <person name="Fitzgerald M."/>
            <person name="Haas B."/>
            <person name="Abouelleil A."/>
            <person name="Alvarado L."/>
            <person name="Arachchi H.M."/>
            <person name="Berlin A."/>
            <person name="Chapman S.B."/>
            <person name="Goldberg J."/>
            <person name="Griggs A."/>
            <person name="Gujja S."/>
            <person name="Hansen M."/>
            <person name="Howarth C."/>
            <person name="Imamovic A."/>
            <person name="Larimer J."/>
            <person name="McCowen C."/>
            <person name="Montmayeur A."/>
            <person name="Murphy C."/>
            <person name="Neiman D."/>
            <person name="Pearson M."/>
            <person name="Priest M."/>
            <person name="Roberts A."/>
            <person name="Saif S."/>
            <person name="Shea T."/>
            <person name="Sisk P."/>
            <person name="Sykes S."/>
            <person name="Wortman J."/>
            <person name="Nusbaum C."/>
            <person name="Birren B."/>
        </authorList>
    </citation>
    <scope>NUCLEOTIDE SEQUENCE [LARGE SCALE GENOMIC DNA]</scope>
    <source>
        <strain evidence="13 14">VS20</strain>
    </source>
</reference>
<dbReference type="STRING" id="1156394.T0SFM4"/>
<organism evidence="13 14">
    <name type="scientific">Saprolegnia diclina (strain VS20)</name>
    <dbReference type="NCBI Taxonomy" id="1156394"/>
    <lineage>
        <taxon>Eukaryota</taxon>
        <taxon>Sar</taxon>
        <taxon>Stramenopiles</taxon>
        <taxon>Oomycota</taxon>
        <taxon>Saprolegniomycetes</taxon>
        <taxon>Saprolegniales</taxon>
        <taxon>Saprolegniaceae</taxon>
        <taxon>Saprolegnia</taxon>
    </lineage>
</organism>
<dbReference type="GO" id="GO:0032259">
    <property type="term" value="P:methylation"/>
    <property type="evidence" value="ECO:0007669"/>
    <property type="project" value="UniProtKB-KW"/>
</dbReference>
<dbReference type="GO" id="GO:0003908">
    <property type="term" value="F:methylated-DNA-[protein]-cysteine S-methyltransferase activity"/>
    <property type="evidence" value="ECO:0007669"/>
    <property type="project" value="UniProtKB-EC"/>
</dbReference>
<dbReference type="GO" id="GO:0006281">
    <property type="term" value="P:DNA repair"/>
    <property type="evidence" value="ECO:0007669"/>
    <property type="project" value="UniProtKB-KW"/>
</dbReference>
<comment type="catalytic activity">
    <reaction evidence="1">
        <text>a 4-O-methyl-thymidine in DNA + L-cysteinyl-[protein] = a thymidine in DNA + S-methyl-L-cysteinyl-[protein]</text>
        <dbReference type="Rhea" id="RHEA:53428"/>
        <dbReference type="Rhea" id="RHEA-COMP:10131"/>
        <dbReference type="Rhea" id="RHEA-COMP:10132"/>
        <dbReference type="Rhea" id="RHEA-COMP:13555"/>
        <dbReference type="Rhea" id="RHEA-COMP:13556"/>
        <dbReference type="ChEBI" id="CHEBI:29950"/>
        <dbReference type="ChEBI" id="CHEBI:82612"/>
        <dbReference type="ChEBI" id="CHEBI:137386"/>
        <dbReference type="ChEBI" id="CHEBI:137387"/>
        <dbReference type="EC" id="2.1.1.63"/>
    </reaction>
</comment>
<comment type="similarity">
    <text evidence="2">Belongs to the MGMT family.</text>
</comment>
<dbReference type="eggNOG" id="ENOG502S8GR">
    <property type="taxonomic scope" value="Eukaryota"/>
</dbReference>
<dbReference type="SUPFAM" id="SSF46767">
    <property type="entry name" value="Methylated DNA-protein cysteine methyltransferase, C-terminal domain"/>
    <property type="match status" value="1"/>
</dbReference>